<gene>
    <name evidence="3" type="ORF">D5086_0000295230</name>
</gene>
<keyword evidence="2" id="KW-0812">Transmembrane</keyword>
<keyword evidence="2" id="KW-0472">Membrane</keyword>
<accession>A0A4U5MX37</accession>
<evidence type="ECO:0000256" key="2">
    <source>
        <dbReference type="SAM" id="Phobius"/>
    </source>
</evidence>
<organism evidence="3">
    <name type="scientific">Populus alba</name>
    <name type="common">White poplar</name>
    <dbReference type="NCBI Taxonomy" id="43335"/>
    <lineage>
        <taxon>Eukaryota</taxon>
        <taxon>Viridiplantae</taxon>
        <taxon>Streptophyta</taxon>
        <taxon>Embryophyta</taxon>
        <taxon>Tracheophyta</taxon>
        <taxon>Spermatophyta</taxon>
        <taxon>Magnoliopsida</taxon>
        <taxon>eudicotyledons</taxon>
        <taxon>Gunneridae</taxon>
        <taxon>Pentapetalae</taxon>
        <taxon>rosids</taxon>
        <taxon>fabids</taxon>
        <taxon>Malpighiales</taxon>
        <taxon>Salicaceae</taxon>
        <taxon>Saliceae</taxon>
        <taxon>Populus</taxon>
    </lineage>
</organism>
<comment type="caution">
    <text evidence="3">The sequence shown here is derived from an EMBL/GenBank/DDBJ whole genome shotgun (WGS) entry which is preliminary data.</text>
</comment>
<sequence length="134" mass="14440">MLYGLYFTGETAAIANTEVDASKLASSSGAEAEAVRQVSPESNTSTVVNLAEKGRQRNMLRHGGGGAPTALSPQNTRPWESSTWSNSQSAGLGFYMVLFNPCLLPFLFGKLFSKKIWRGNKDRSESAQNHIALG</sequence>
<proteinExistence type="predicted"/>
<dbReference type="AlphaFoldDB" id="A0A4U5MX37"/>
<feature type="compositionally biased region" description="Polar residues" evidence="1">
    <location>
        <begin position="71"/>
        <end position="83"/>
    </location>
</feature>
<dbReference type="EMBL" id="RCHU01001170">
    <property type="protein sequence ID" value="TKR74490.1"/>
    <property type="molecule type" value="Genomic_DNA"/>
</dbReference>
<feature type="transmembrane region" description="Helical" evidence="2">
    <location>
        <begin position="92"/>
        <end position="113"/>
    </location>
</feature>
<feature type="region of interest" description="Disordered" evidence="1">
    <location>
        <begin position="55"/>
        <end position="83"/>
    </location>
</feature>
<evidence type="ECO:0000313" key="3">
    <source>
        <dbReference type="EMBL" id="TKR74490.1"/>
    </source>
</evidence>
<evidence type="ECO:0000256" key="1">
    <source>
        <dbReference type="SAM" id="MobiDB-lite"/>
    </source>
</evidence>
<reference evidence="3" key="1">
    <citation type="submission" date="2018-10" db="EMBL/GenBank/DDBJ databases">
        <title>Population genomic analysis revealed the cold adaptation of white poplar.</title>
        <authorList>
            <person name="Liu Y.-J."/>
        </authorList>
    </citation>
    <scope>NUCLEOTIDE SEQUENCE [LARGE SCALE GENOMIC DNA]</scope>
    <source>
        <strain evidence="3">PAL-ZL1</strain>
    </source>
</reference>
<name>A0A4U5MX37_POPAL</name>
<protein>
    <submittedName>
        <fullName evidence="3">Uncharacterized protein</fullName>
    </submittedName>
</protein>
<keyword evidence="2" id="KW-1133">Transmembrane helix</keyword>